<name>A0A0R1TC23_9LACO</name>
<keyword evidence="3 6" id="KW-0418">Kinase</keyword>
<feature type="domain" description="Carbohydrate kinase FGGY C-terminal" evidence="5">
    <location>
        <begin position="279"/>
        <end position="476"/>
    </location>
</feature>
<dbReference type="InterPro" id="IPR050406">
    <property type="entry name" value="FGGY_Carb_Kinase"/>
</dbReference>
<dbReference type="GO" id="GO:0005975">
    <property type="term" value="P:carbohydrate metabolic process"/>
    <property type="evidence" value="ECO:0007669"/>
    <property type="project" value="InterPro"/>
</dbReference>
<dbReference type="Proteomes" id="UP000051048">
    <property type="component" value="Unassembled WGS sequence"/>
</dbReference>
<dbReference type="CDD" id="cd07809">
    <property type="entry name" value="ASKHA_NBD_FGGY_BaXK-like"/>
    <property type="match status" value="1"/>
</dbReference>
<dbReference type="Gene3D" id="3.30.420.40">
    <property type="match status" value="2"/>
</dbReference>
<dbReference type="Pfam" id="PF02782">
    <property type="entry name" value="FGGY_C"/>
    <property type="match status" value="1"/>
</dbReference>
<evidence type="ECO:0000256" key="1">
    <source>
        <dbReference type="ARBA" id="ARBA00009156"/>
    </source>
</evidence>
<dbReference type="PANTHER" id="PTHR43095:SF5">
    <property type="entry name" value="XYLULOSE KINASE"/>
    <property type="match status" value="1"/>
</dbReference>
<accession>A0A0R1TC23</accession>
<feature type="domain" description="Carbohydrate kinase FGGY N-terminal" evidence="4">
    <location>
        <begin position="19"/>
        <end position="243"/>
    </location>
</feature>
<organism evidence="6 7">
    <name type="scientific">Ligilactobacillus equi DSM 15833 = JCM 10991</name>
    <dbReference type="NCBI Taxonomy" id="1423740"/>
    <lineage>
        <taxon>Bacteria</taxon>
        <taxon>Bacillati</taxon>
        <taxon>Bacillota</taxon>
        <taxon>Bacilli</taxon>
        <taxon>Lactobacillales</taxon>
        <taxon>Lactobacillaceae</taxon>
        <taxon>Ligilactobacillus</taxon>
    </lineage>
</organism>
<dbReference type="SUPFAM" id="SSF53067">
    <property type="entry name" value="Actin-like ATPase domain"/>
    <property type="match status" value="2"/>
</dbReference>
<evidence type="ECO:0000256" key="3">
    <source>
        <dbReference type="ARBA" id="ARBA00022777"/>
    </source>
</evidence>
<dbReference type="PANTHER" id="PTHR43095">
    <property type="entry name" value="SUGAR KINASE"/>
    <property type="match status" value="1"/>
</dbReference>
<reference evidence="6 7" key="1">
    <citation type="journal article" date="2015" name="Genome Announc.">
        <title>Expanding the biotechnology potential of lactobacilli through comparative genomics of 213 strains and associated genera.</title>
        <authorList>
            <person name="Sun Z."/>
            <person name="Harris H.M."/>
            <person name="McCann A."/>
            <person name="Guo C."/>
            <person name="Argimon S."/>
            <person name="Zhang W."/>
            <person name="Yang X."/>
            <person name="Jeffery I.B."/>
            <person name="Cooney J.C."/>
            <person name="Kagawa T.F."/>
            <person name="Liu W."/>
            <person name="Song Y."/>
            <person name="Salvetti E."/>
            <person name="Wrobel A."/>
            <person name="Rasinkangas P."/>
            <person name="Parkhill J."/>
            <person name="Rea M.C."/>
            <person name="O'Sullivan O."/>
            <person name="Ritari J."/>
            <person name="Douillard F.P."/>
            <person name="Paul Ross R."/>
            <person name="Yang R."/>
            <person name="Briner A.E."/>
            <person name="Felis G.E."/>
            <person name="de Vos W.M."/>
            <person name="Barrangou R."/>
            <person name="Klaenhammer T.R."/>
            <person name="Caufield P.W."/>
            <person name="Cui Y."/>
            <person name="Zhang H."/>
            <person name="O'Toole P.W."/>
        </authorList>
    </citation>
    <scope>NUCLEOTIDE SEQUENCE [LARGE SCALE GENOMIC DNA]</scope>
    <source>
        <strain evidence="6 7">DSM 15833</strain>
    </source>
</reference>
<evidence type="ECO:0000313" key="6">
    <source>
        <dbReference type="EMBL" id="KRL76227.1"/>
    </source>
</evidence>
<sequence length="536" mass="58776">MFYLDIKKASQIIQNGKTALGIELGSTQVKAVLIGPDFEVLASGSNVWENKYENHIWTYSEEDIWNGVQKSYAQLAAQVFSSYHVSLEKVGSIGISAMMHGYLAFDKNQKLLTPFRTWRNNITRQAAEELTELFNFNIPQRWSIAHLYQAILNGEEHVAQIDYLTTLAGYVHWKLSGERVLGVGDASGMFPIDKHRNYRQDLLTKFSNQKNVKAYSWKIEDILPEVKVAGQMAGSLTSEGAKLLDPTGNLLAGSLMAPPEGDAGTGMISTNSVRKKTGNISVGTSAFAMVVLEKELQSVHRDIDVVTTPDGEAVAMVHANNCSSDINAWAGLFKEFAGRLGINVSGDTLYETLFLDALKSQPDAGGLVNYSYLSGENITDVQAGRPLFVRTPNSHFTLANFMVSQLYAAFAPLQIGMETLIKEEGIQTEVMIAQGGLFKTPVVGQQVLANALNVPITIMNNASVGGPWGMAVLALYLTDKNELSLPDYLDTRVFTQSESMTLAPEEAGVAGYRIFIENYQAGLEVERLAEKINYEG</sequence>
<comment type="caution">
    <text evidence="6">The sequence shown here is derived from an EMBL/GenBank/DDBJ whole genome shotgun (WGS) entry which is preliminary data.</text>
</comment>
<dbReference type="AlphaFoldDB" id="A0A0R1TC23"/>
<proteinExistence type="inferred from homology"/>
<dbReference type="Pfam" id="PF00370">
    <property type="entry name" value="FGGY_N"/>
    <property type="match status" value="1"/>
</dbReference>
<dbReference type="GO" id="GO:0016301">
    <property type="term" value="F:kinase activity"/>
    <property type="evidence" value="ECO:0007669"/>
    <property type="project" value="UniProtKB-KW"/>
</dbReference>
<keyword evidence="2" id="KW-0808">Transferase</keyword>
<protein>
    <submittedName>
        <fullName evidence="6">L-ribulokinase</fullName>
    </submittedName>
</protein>
<dbReference type="InterPro" id="IPR043129">
    <property type="entry name" value="ATPase_NBD"/>
</dbReference>
<comment type="similarity">
    <text evidence="1">Belongs to the FGGY kinase family.</text>
</comment>
<dbReference type="InterPro" id="IPR018485">
    <property type="entry name" value="FGGY_C"/>
</dbReference>
<evidence type="ECO:0000259" key="5">
    <source>
        <dbReference type="Pfam" id="PF02782"/>
    </source>
</evidence>
<gene>
    <name evidence="6" type="ORF">FC36_GL001940</name>
</gene>
<evidence type="ECO:0000256" key="2">
    <source>
        <dbReference type="ARBA" id="ARBA00022679"/>
    </source>
</evidence>
<dbReference type="STRING" id="1423740.FC36_GL001940"/>
<evidence type="ECO:0000259" key="4">
    <source>
        <dbReference type="Pfam" id="PF00370"/>
    </source>
</evidence>
<dbReference type="PATRIC" id="fig|1423740.3.peg.2105"/>
<evidence type="ECO:0000313" key="7">
    <source>
        <dbReference type="Proteomes" id="UP000051048"/>
    </source>
</evidence>
<dbReference type="InterPro" id="IPR018484">
    <property type="entry name" value="FGGY_N"/>
</dbReference>
<dbReference type="EMBL" id="AZFH01000202">
    <property type="protein sequence ID" value="KRL76227.1"/>
    <property type="molecule type" value="Genomic_DNA"/>
</dbReference>